<accession>A0AAW1QKD4</accession>
<name>A0AAW1QKD4_9CHLO</name>
<sequence length="69" mass="7455">MAGGGTSKHTLSDLEACTNAHFLTDLSHWCLSLSPSLKDLAMRLVYMRQISPSSSQQSSPAQCAQERSS</sequence>
<keyword evidence="2" id="KW-1185">Reference proteome</keyword>
<gene>
    <name evidence="1" type="ORF">WJX74_009127</name>
</gene>
<proteinExistence type="predicted"/>
<protein>
    <submittedName>
        <fullName evidence="1">Uncharacterized protein</fullName>
    </submittedName>
</protein>
<dbReference type="Proteomes" id="UP001438707">
    <property type="component" value="Unassembled WGS sequence"/>
</dbReference>
<dbReference type="AlphaFoldDB" id="A0AAW1QKD4"/>
<evidence type="ECO:0000313" key="2">
    <source>
        <dbReference type="Proteomes" id="UP001438707"/>
    </source>
</evidence>
<dbReference type="EMBL" id="JALJOS010000035">
    <property type="protein sequence ID" value="KAK9821883.1"/>
    <property type="molecule type" value="Genomic_DNA"/>
</dbReference>
<organism evidence="1 2">
    <name type="scientific">Apatococcus lobatus</name>
    <dbReference type="NCBI Taxonomy" id="904363"/>
    <lineage>
        <taxon>Eukaryota</taxon>
        <taxon>Viridiplantae</taxon>
        <taxon>Chlorophyta</taxon>
        <taxon>core chlorophytes</taxon>
        <taxon>Trebouxiophyceae</taxon>
        <taxon>Chlorellales</taxon>
        <taxon>Chlorellaceae</taxon>
        <taxon>Apatococcus</taxon>
    </lineage>
</organism>
<comment type="caution">
    <text evidence="1">The sequence shown here is derived from an EMBL/GenBank/DDBJ whole genome shotgun (WGS) entry which is preliminary data.</text>
</comment>
<reference evidence="1 2" key="1">
    <citation type="journal article" date="2024" name="Nat. Commun.">
        <title>Phylogenomics reveals the evolutionary origins of lichenization in chlorophyte algae.</title>
        <authorList>
            <person name="Puginier C."/>
            <person name="Libourel C."/>
            <person name="Otte J."/>
            <person name="Skaloud P."/>
            <person name="Haon M."/>
            <person name="Grisel S."/>
            <person name="Petersen M."/>
            <person name="Berrin J.G."/>
            <person name="Delaux P.M."/>
            <person name="Dal Grande F."/>
            <person name="Keller J."/>
        </authorList>
    </citation>
    <scope>NUCLEOTIDE SEQUENCE [LARGE SCALE GENOMIC DNA]</scope>
    <source>
        <strain evidence="1 2">SAG 2145</strain>
    </source>
</reference>
<evidence type="ECO:0000313" key="1">
    <source>
        <dbReference type="EMBL" id="KAK9821883.1"/>
    </source>
</evidence>